<organism evidence="2 3">
    <name type="scientific">Halpernia frigidisoli</name>
    <dbReference type="NCBI Taxonomy" id="1125876"/>
    <lineage>
        <taxon>Bacteria</taxon>
        <taxon>Pseudomonadati</taxon>
        <taxon>Bacteroidota</taxon>
        <taxon>Flavobacteriia</taxon>
        <taxon>Flavobacteriales</taxon>
        <taxon>Weeksellaceae</taxon>
        <taxon>Chryseobacterium group</taxon>
        <taxon>Halpernia</taxon>
    </lineage>
</organism>
<evidence type="ECO:0000313" key="3">
    <source>
        <dbReference type="Proteomes" id="UP000198931"/>
    </source>
</evidence>
<evidence type="ECO:0000313" key="2">
    <source>
        <dbReference type="EMBL" id="SFI04993.1"/>
    </source>
</evidence>
<protein>
    <submittedName>
        <fullName evidence="2">Thioredoxin-like</fullName>
    </submittedName>
</protein>
<dbReference type="InterPro" id="IPR036249">
    <property type="entry name" value="Thioredoxin-like_sf"/>
</dbReference>
<dbReference type="InterPro" id="IPR012336">
    <property type="entry name" value="Thioredoxin-like_fold"/>
</dbReference>
<gene>
    <name evidence="2" type="ORF">SAMN05443292_1087</name>
</gene>
<feature type="domain" description="Thioredoxin-like fold" evidence="1">
    <location>
        <begin position="36"/>
        <end position="133"/>
    </location>
</feature>
<dbReference type="AlphaFoldDB" id="A0A1I3F1F4"/>
<dbReference type="RefSeq" id="WP_090079142.1">
    <property type="nucleotide sequence ID" value="NZ_FOQT01000002.1"/>
</dbReference>
<dbReference type="Gene3D" id="3.40.30.10">
    <property type="entry name" value="Glutaredoxin"/>
    <property type="match status" value="1"/>
</dbReference>
<dbReference type="CDD" id="cd02947">
    <property type="entry name" value="TRX_family"/>
    <property type="match status" value="1"/>
</dbReference>
<dbReference type="Proteomes" id="UP000198931">
    <property type="component" value="Unassembled WGS sequence"/>
</dbReference>
<proteinExistence type="predicted"/>
<accession>A0A1I3F1F4</accession>
<reference evidence="2 3" key="1">
    <citation type="submission" date="2016-10" db="EMBL/GenBank/DDBJ databases">
        <authorList>
            <person name="de Groot N.N."/>
        </authorList>
    </citation>
    <scope>NUCLEOTIDE SEQUENCE [LARGE SCALE GENOMIC DNA]</scope>
    <source>
        <strain evidence="2 3">DSM 26000</strain>
    </source>
</reference>
<name>A0A1I3F1F4_9FLAO</name>
<dbReference type="EMBL" id="FOQT01000002">
    <property type="protein sequence ID" value="SFI04993.1"/>
    <property type="molecule type" value="Genomic_DNA"/>
</dbReference>
<evidence type="ECO:0000259" key="1">
    <source>
        <dbReference type="Pfam" id="PF13098"/>
    </source>
</evidence>
<dbReference type="STRING" id="1125876.SAMN05443292_1087"/>
<dbReference type="OrthoDB" id="981626at2"/>
<keyword evidence="3" id="KW-1185">Reference proteome</keyword>
<dbReference type="Pfam" id="PF13098">
    <property type="entry name" value="Thioredoxin_2"/>
    <property type="match status" value="1"/>
</dbReference>
<sequence length="141" mass="16559">MKTKITTSILLLFFTFSFSQQKYDDWEIAKKESQISNKKILIILTGSEWCKPCVKMEKNVIENTEFISYANLNLIILEINLKRHMDYDTKLVKDYVYFRDKYQANSLPSLILVNSEGKEISKISTGLNSLEKIMKELIKYK</sequence>
<dbReference type="SUPFAM" id="SSF52833">
    <property type="entry name" value="Thioredoxin-like"/>
    <property type="match status" value="1"/>
</dbReference>